<evidence type="ECO:0000256" key="3">
    <source>
        <dbReference type="ARBA" id="ARBA00011245"/>
    </source>
</evidence>
<dbReference type="RefSeq" id="WP_013087844.1">
    <property type="nucleotide sequence ID" value="NC_014109.1"/>
</dbReference>
<dbReference type="SUPFAM" id="SSF52374">
    <property type="entry name" value="Nucleotidylyl transferase"/>
    <property type="match status" value="1"/>
</dbReference>
<evidence type="ECO:0000256" key="9">
    <source>
        <dbReference type="ARBA" id="ARBA00022840"/>
    </source>
</evidence>
<dbReference type="EC" id="6.1.1.16" evidence="12"/>
<dbReference type="HOGENOM" id="CLU_013528_0_1_6"/>
<feature type="binding site" evidence="12">
    <location>
        <position position="272"/>
    </location>
    <ligand>
        <name>ATP</name>
        <dbReference type="ChEBI" id="CHEBI:30616"/>
    </ligand>
</feature>
<reference evidence="14" key="1">
    <citation type="submission" date="2008-05" db="EMBL/GenBank/DDBJ databases">
        <title>Genome sequence of Riesia pediculicola USDA.</title>
        <authorList>
            <person name="Kirkness E.F."/>
        </authorList>
    </citation>
    <scope>NUCLEOTIDE SEQUENCE [LARGE SCALE GENOMIC DNA]</scope>
    <source>
        <strain evidence="14">USDA</strain>
    </source>
</reference>
<dbReference type="GO" id="GO:0004817">
    <property type="term" value="F:cysteine-tRNA ligase activity"/>
    <property type="evidence" value="ECO:0007669"/>
    <property type="project" value="UniProtKB-UniRule"/>
</dbReference>
<dbReference type="Gene3D" id="1.20.120.1910">
    <property type="entry name" value="Cysteine-tRNA ligase, C-terminal anti-codon recognition domain"/>
    <property type="match status" value="1"/>
</dbReference>
<dbReference type="Gene3D" id="3.40.50.620">
    <property type="entry name" value="HUPs"/>
    <property type="match status" value="1"/>
</dbReference>
<comment type="subcellular location">
    <subcellularLocation>
        <location evidence="1 12">Cytoplasm</location>
    </subcellularLocation>
</comment>
<dbReference type="InterPro" id="IPR024909">
    <property type="entry name" value="Cys-tRNA/MSH_ligase"/>
</dbReference>
<keyword evidence="7 12" id="KW-0547">Nucleotide-binding</keyword>
<dbReference type="InterPro" id="IPR014729">
    <property type="entry name" value="Rossmann-like_a/b/a_fold"/>
</dbReference>
<dbReference type="Pfam" id="PF09190">
    <property type="entry name" value="DALR_2"/>
    <property type="match status" value="1"/>
</dbReference>
<keyword evidence="8 12" id="KW-0862">Zinc</keyword>
<feature type="binding site" evidence="12">
    <location>
        <position position="212"/>
    </location>
    <ligand>
        <name>Zn(2+)</name>
        <dbReference type="ChEBI" id="CHEBI:29105"/>
    </ligand>
</feature>
<dbReference type="InterPro" id="IPR032678">
    <property type="entry name" value="tRNA-synt_1_cat_dom"/>
</dbReference>
<evidence type="ECO:0000256" key="7">
    <source>
        <dbReference type="ARBA" id="ARBA00022741"/>
    </source>
</evidence>
<protein>
    <recommendedName>
        <fullName evidence="12">Cysteine--tRNA ligase</fullName>
        <ecNumber evidence="12">6.1.1.16</ecNumber>
    </recommendedName>
    <alternativeName>
        <fullName evidence="12">Cysteinyl-tRNA synthetase</fullName>
        <shortName evidence="12">CysRS</shortName>
    </alternativeName>
</protein>
<dbReference type="SMART" id="SM00840">
    <property type="entry name" value="DALR_2"/>
    <property type="match status" value="1"/>
</dbReference>
<keyword evidence="10 12" id="KW-0648">Protein biosynthesis</keyword>
<comment type="catalytic activity">
    <reaction evidence="12">
        <text>tRNA(Cys) + L-cysteine + ATP = L-cysteinyl-tRNA(Cys) + AMP + diphosphate</text>
        <dbReference type="Rhea" id="RHEA:17773"/>
        <dbReference type="Rhea" id="RHEA-COMP:9661"/>
        <dbReference type="Rhea" id="RHEA-COMP:9679"/>
        <dbReference type="ChEBI" id="CHEBI:30616"/>
        <dbReference type="ChEBI" id="CHEBI:33019"/>
        <dbReference type="ChEBI" id="CHEBI:35235"/>
        <dbReference type="ChEBI" id="CHEBI:78442"/>
        <dbReference type="ChEBI" id="CHEBI:78517"/>
        <dbReference type="ChEBI" id="CHEBI:456215"/>
        <dbReference type="EC" id="6.1.1.16"/>
    </reaction>
</comment>
<dbReference type="STRING" id="515618.RIEPE_0301"/>
<dbReference type="GO" id="GO:0005829">
    <property type="term" value="C:cytosol"/>
    <property type="evidence" value="ECO:0007669"/>
    <property type="project" value="TreeGrafter"/>
</dbReference>
<dbReference type="CDD" id="cd00672">
    <property type="entry name" value="CysRS_core"/>
    <property type="match status" value="1"/>
</dbReference>
<dbReference type="InterPro" id="IPR056411">
    <property type="entry name" value="CysS_C"/>
</dbReference>
<feature type="binding site" evidence="12">
    <location>
        <position position="28"/>
    </location>
    <ligand>
        <name>Zn(2+)</name>
        <dbReference type="ChEBI" id="CHEBI:29105"/>
    </ligand>
</feature>
<evidence type="ECO:0000256" key="2">
    <source>
        <dbReference type="ARBA" id="ARBA00005594"/>
    </source>
</evidence>
<feature type="domain" description="Cysteinyl-tRNA synthetase class Ia DALR" evidence="13">
    <location>
        <begin position="348"/>
        <end position="409"/>
    </location>
</feature>
<accession>D4G895</accession>
<dbReference type="InterPro" id="IPR009080">
    <property type="entry name" value="tRNAsynth_Ia_anticodon-bd"/>
</dbReference>
<dbReference type="InterPro" id="IPR015273">
    <property type="entry name" value="Cys-tRNA-synt_Ia_DALR"/>
</dbReference>
<evidence type="ECO:0000256" key="5">
    <source>
        <dbReference type="ARBA" id="ARBA00022598"/>
    </source>
</evidence>
<evidence type="ECO:0000313" key="15">
    <source>
        <dbReference type="Proteomes" id="UP000001700"/>
    </source>
</evidence>
<comment type="cofactor">
    <cofactor evidence="12">
        <name>Zn(2+)</name>
        <dbReference type="ChEBI" id="CHEBI:29105"/>
    </cofactor>
    <text evidence="12">Binds 1 zinc ion per subunit.</text>
</comment>
<evidence type="ECO:0000256" key="4">
    <source>
        <dbReference type="ARBA" id="ARBA00022490"/>
    </source>
</evidence>
<dbReference type="OrthoDB" id="9815130at2"/>
<dbReference type="AlphaFoldDB" id="D4G895"/>
<evidence type="ECO:0000256" key="10">
    <source>
        <dbReference type="ARBA" id="ARBA00022917"/>
    </source>
</evidence>
<dbReference type="GO" id="GO:0006423">
    <property type="term" value="P:cysteinyl-tRNA aminoacylation"/>
    <property type="evidence" value="ECO:0007669"/>
    <property type="project" value="UniProtKB-UniRule"/>
</dbReference>
<comment type="subunit">
    <text evidence="3 12">Monomer.</text>
</comment>
<keyword evidence="9 12" id="KW-0067">ATP-binding</keyword>
<dbReference type="Proteomes" id="UP000001700">
    <property type="component" value="Chromosome"/>
</dbReference>
<feature type="short sequence motif" description="'KMSKS' region" evidence="12">
    <location>
        <begin position="269"/>
        <end position="273"/>
    </location>
</feature>
<keyword evidence="11 12" id="KW-0030">Aminoacyl-tRNA synthetase</keyword>
<name>D4G895_RIEPU</name>
<dbReference type="GO" id="GO:0005524">
    <property type="term" value="F:ATP binding"/>
    <property type="evidence" value="ECO:0007669"/>
    <property type="project" value="UniProtKB-UniRule"/>
</dbReference>
<dbReference type="eggNOG" id="COG0215">
    <property type="taxonomic scope" value="Bacteria"/>
</dbReference>
<evidence type="ECO:0000256" key="8">
    <source>
        <dbReference type="ARBA" id="ARBA00022833"/>
    </source>
</evidence>
<evidence type="ECO:0000256" key="1">
    <source>
        <dbReference type="ARBA" id="ARBA00004496"/>
    </source>
</evidence>
<dbReference type="HAMAP" id="MF_00041">
    <property type="entry name" value="Cys_tRNA_synth"/>
    <property type="match status" value="1"/>
</dbReference>
<dbReference type="EMBL" id="CP001085">
    <property type="protein sequence ID" value="ADD79865.1"/>
    <property type="molecule type" value="Genomic_DNA"/>
</dbReference>
<dbReference type="KEGG" id="rip:RIEPE_0301"/>
<dbReference type="Pfam" id="PF01406">
    <property type="entry name" value="tRNA-synt_1e"/>
    <property type="match status" value="1"/>
</dbReference>
<keyword evidence="6 12" id="KW-0479">Metal-binding</keyword>
<keyword evidence="4 12" id="KW-0963">Cytoplasm</keyword>
<organism evidence="14 15">
    <name type="scientific">Riesia pediculicola (strain USDA)</name>
    <dbReference type="NCBI Taxonomy" id="515618"/>
    <lineage>
        <taxon>Bacteria</taxon>
        <taxon>Pseudomonadati</taxon>
        <taxon>Pseudomonadota</taxon>
        <taxon>Gammaproteobacteria</taxon>
        <taxon>Enterobacterales</taxon>
        <taxon>Enterobacteriaceae</taxon>
        <taxon>Candidatus Riesia</taxon>
    </lineage>
</organism>
<sequence>MLKIYNTIHRKKEKFIPIVKGKVSMYVCGITAYDLCHIGHGRTFTIFDMITKYLRFMGYKVNHVRNITDIDDKIIQKAIQKKTDYEFLAQKMTEEMRKDFRNLKISQPNIEPNSTSYVQSTIDLIKILEKNGKTYRSLSGDILFNTKENPEYGNLSKRNEILNLERKFGRNIKNLQSKKCLSDFILWKSAKEGEPFWNSPWGKGRPGWHTECAAMSTKILGKNFDIHGGGSDLIFPHHENERIQSIVAYGDNFANYWIHTGMLKIQEKKMSKSDGNFFKIRDICSAYNSEVIRYFFLSSHYRHHLNYSINKINQSKRSLEKLYFSLIGTNPEHPIQKNDRYLEKFEKAFIEAMNDDFNTPKAYSILFKISKEINLQKKININIANRLAKILKKMANVLGLLNQSVHQFFKINRITLKEIKNQEIENIIQIREKARKNKNWEEADRIRKDLYQIGIILEDRINKTYWRIK</sequence>
<comment type="similarity">
    <text evidence="2 12">Belongs to the class-I aminoacyl-tRNA synthetase family.</text>
</comment>
<dbReference type="PANTHER" id="PTHR10890">
    <property type="entry name" value="CYSTEINYL-TRNA SYNTHETASE"/>
    <property type="match status" value="1"/>
</dbReference>
<keyword evidence="5 12" id="KW-0436">Ligase</keyword>
<dbReference type="InterPro" id="IPR015803">
    <property type="entry name" value="Cys-tRNA-ligase"/>
</dbReference>
<evidence type="ECO:0000313" key="14">
    <source>
        <dbReference type="EMBL" id="ADD79865.1"/>
    </source>
</evidence>
<dbReference type="NCBIfam" id="TIGR00435">
    <property type="entry name" value="cysS"/>
    <property type="match status" value="1"/>
</dbReference>
<dbReference type="SUPFAM" id="SSF47323">
    <property type="entry name" value="Anticodon-binding domain of a subclass of class I aminoacyl-tRNA synthetases"/>
    <property type="match status" value="1"/>
</dbReference>
<evidence type="ECO:0000259" key="13">
    <source>
        <dbReference type="SMART" id="SM00840"/>
    </source>
</evidence>
<keyword evidence="15" id="KW-1185">Reference proteome</keyword>
<feature type="binding site" evidence="12">
    <location>
        <position position="237"/>
    </location>
    <ligand>
        <name>Zn(2+)</name>
        <dbReference type="ChEBI" id="CHEBI:29105"/>
    </ligand>
</feature>
<gene>
    <name evidence="12 14" type="primary">cysS</name>
    <name evidence="14" type="ordered locus">RIEPE_0301</name>
</gene>
<evidence type="ECO:0000256" key="12">
    <source>
        <dbReference type="HAMAP-Rule" id="MF_00041"/>
    </source>
</evidence>
<dbReference type="PRINTS" id="PR00983">
    <property type="entry name" value="TRNASYNTHCYS"/>
</dbReference>
<dbReference type="CDD" id="cd07963">
    <property type="entry name" value="Anticodon_Ia_Cys"/>
    <property type="match status" value="1"/>
</dbReference>
<evidence type="ECO:0000256" key="11">
    <source>
        <dbReference type="ARBA" id="ARBA00023146"/>
    </source>
</evidence>
<dbReference type="PANTHER" id="PTHR10890:SF3">
    <property type="entry name" value="CYSTEINE--TRNA LIGASE, CYTOPLASMIC"/>
    <property type="match status" value="1"/>
</dbReference>
<proteinExistence type="inferred from homology"/>
<dbReference type="GO" id="GO:0008270">
    <property type="term" value="F:zinc ion binding"/>
    <property type="evidence" value="ECO:0007669"/>
    <property type="project" value="UniProtKB-UniRule"/>
</dbReference>
<evidence type="ECO:0000256" key="6">
    <source>
        <dbReference type="ARBA" id="ARBA00022723"/>
    </source>
</evidence>
<feature type="binding site" evidence="12">
    <location>
        <position position="241"/>
    </location>
    <ligand>
        <name>Zn(2+)</name>
        <dbReference type="ChEBI" id="CHEBI:29105"/>
    </ligand>
</feature>
<dbReference type="Pfam" id="PF23493">
    <property type="entry name" value="CysS_C"/>
    <property type="match status" value="1"/>
</dbReference>
<feature type="short sequence motif" description="'HIGH' region" evidence="12">
    <location>
        <begin position="30"/>
        <end position="40"/>
    </location>
</feature>